<accession>A0ABR3K477</accession>
<dbReference type="Proteomes" id="UP001558632">
    <property type="component" value="Unassembled WGS sequence"/>
</dbReference>
<organism evidence="1 2">
    <name type="scientific">Trichinella spiralis</name>
    <name type="common">Trichina worm</name>
    <dbReference type="NCBI Taxonomy" id="6334"/>
    <lineage>
        <taxon>Eukaryota</taxon>
        <taxon>Metazoa</taxon>
        <taxon>Ecdysozoa</taxon>
        <taxon>Nematoda</taxon>
        <taxon>Enoplea</taxon>
        <taxon>Dorylaimia</taxon>
        <taxon>Trichinellida</taxon>
        <taxon>Trichinellidae</taxon>
        <taxon>Trichinella</taxon>
    </lineage>
</organism>
<name>A0ABR3K477_TRISP</name>
<gene>
    <name evidence="1" type="ORF">TSPI_02991</name>
</gene>
<evidence type="ECO:0000313" key="2">
    <source>
        <dbReference type="Proteomes" id="UP001558632"/>
    </source>
</evidence>
<dbReference type="EMBL" id="JBEUSY010000528">
    <property type="protein sequence ID" value="KAL1227882.1"/>
    <property type="molecule type" value="Genomic_DNA"/>
</dbReference>
<comment type="caution">
    <text evidence="1">The sequence shown here is derived from an EMBL/GenBank/DDBJ whole genome shotgun (WGS) entry which is preliminary data.</text>
</comment>
<reference evidence="1 2" key="1">
    <citation type="submission" date="2024-07" db="EMBL/GenBank/DDBJ databases">
        <title>Enhanced genomic and transcriptomic resources for Trichinella pseudospiralis and T. spiralis underpin the discovery of pronounced molecular differences between stages and species.</title>
        <authorList>
            <person name="Pasi K.K."/>
            <person name="La Rosa G."/>
            <person name="Gomez-Morales M.A."/>
            <person name="Tosini F."/>
            <person name="Sumanam S."/>
            <person name="Young N.D."/>
            <person name="Chang B.C."/>
            <person name="Robin G.B."/>
        </authorList>
    </citation>
    <scope>NUCLEOTIDE SEQUENCE [LARGE SCALE GENOMIC DNA]</scope>
    <source>
        <strain evidence="1">ISS534</strain>
    </source>
</reference>
<evidence type="ECO:0000313" key="1">
    <source>
        <dbReference type="EMBL" id="KAL1227882.1"/>
    </source>
</evidence>
<protein>
    <submittedName>
        <fullName evidence="1">Portal protein</fullName>
    </submittedName>
</protein>
<proteinExistence type="predicted"/>
<keyword evidence="2" id="KW-1185">Reference proteome</keyword>
<sequence length="150" mass="16924">MQLRFNLDACSTNTRPAREATDYGPLDVDYRKLNETNFKWETSLDGSSFGLYTGFTVISSKMCLKKLWVCVLLRRQTIMRLLQGAIVQKDVSQCGTKELSCSSACHNSADQPPVHGQQILTCLCAQILFECPPVCTEPMWSWPARVLNQK</sequence>